<reference evidence="3" key="1">
    <citation type="submission" date="2016-11" db="EMBL/GenBank/DDBJ databases">
        <authorList>
            <person name="Varghese N."/>
            <person name="Submissions S."/>
        </authorList>
    </citation>
    <scope>NUCLEOTIDE SEQUENCE [LARGE SCALE GENOMIC DNA]</scope>
    <source>
        <strain evidence="3">DSM 19978</strain>
    </source>
</reference>
<dbReference type="EMBL" id="FQWB01000006">
    <property type="protein sequence ID" value="SHG71047.1"/>
    <property type="molecule type" value="Genomic_DNA"/>
</dbReference>
<dbReference type="STRING" id="468056.SAMN05443549_1067"/>
<protein>
    <submittedName>
        <fullName evidence="2">Uncharacterized protein</fullName>
    </submittedName>
</protein>
<gene>
    <name evidence="2" type="ORF">SAMN05443549_1067</name>
</gene>
<evidence type="ECO:0000313" key="2">
    <source>
        <dbReference type="EMBL" id="SHG71047.1"/>
    </source>
</evidence>
<sequence length="287" mass="33964">MIAFTNTETTNKDYDIIIENEINSESYCLALLQKFSTMPLSHYSNFINHQISLVTNQCGWLINLEEFIHYNEATFKSKTAVLKYNKIFHLIEQKQIEKQSPSIQGIPFCQSKKLINSECDDRYFSFYETKIKVERIENFTEKIIHLTDEIFLYKQAEKYSINIFLKPYDEQCQQLIEHLQTIRKLQNDFEKEQNNNIPNQLPFKKMRINCNLNQFVDIYYQFSRELFVEGRSIIDGSVNDLVAIIVNSYVDKEGKEISPETVKTLLTPSRTDKRPKPHKRIDIDKML</sequence>
<evidence type="ECO:0000256" key="1">
    <source>
        <dbReference type="SAM" id="MobiDB-lite"/>
    </source>
</evidence>
<keyword evidence="3" id="KW-1185">Reference proteome</keyword>
<organism evidence="2 3">
    <name type="scientific">Flavobacterium fluvii</name>
    <dbReference type="NCBI Taxonomy" id="468056"/>
    <lineage>
        <taxon>Bacteria</taxon>
        <taxon>Pseudomonadati</taxon>
        <taxon>Bacteroidota</taxon>
        <taxon>Flavobacteriia</taxon>
        <taxon>Flavobacteriales</taxon>
        <taxon>Flavobacteriaceae</taxon>
        <taxon>Flavobacterium</taxon>
    </lineage>
</organism>
<evidence type="ECO:0000313" key="3">
    <source>
        <dbReference type="Proteomes" id="UP000184516"/>
    </source>
</evidence>
<feature type="region of interest" description="Disordered" evidence="1">
    <location>
        <begin position="268"/>
        <end position="287"/>
    </location>
</feature>
<name>A0A1M5M174_9FLAO</name>
<dbReference type="AlphaFoldDB" id="A0A1M5M174"/>
<feature type="compositionally biased region" description="Basic and acidic residues" evidence="1">
    <location>
        <begin position="270"/>
        <end position="287"/>
    </location>
</feature>
<dbReference type="Proteomes" id="UP000184516">
    <property type="component" value="Unassembled WGS sequence"/>
</dbReference>
<accession>A0A1M5M174</accession>
<proteinExistence type="predicted"/>